<dbReference type="Gene3D" id="1.10.287.470">
    <property type="entry name" value="Helix hairpin bin"/>
    <property type="match status" value="1"/>
</dbReference>
<evidence type="ECO:0000313" key="7">
    <source>
        <dbReference type="Proteomes" id="UP000185622"/>
    </source>
</evidence>
<protein>
    <recommendedName>
        <fullName evidence="8">RND efflux pump membrane fusion protein barrel-sandwich domain-containing protein</fullName>
    </recommendedName>
</protein>
<dbReference type="NCBIfam" id="TIGR01730">
    <property type="entry name" value="RND_mfp"/>
    <property type="match status" value="1"/>
</dbReference>
<feature type="signal peptide" evidence="3">
    <location>
        <begin position="1"/>
        <end position="21"/>
    </location>
</feature>
<keyword evidence="6" id="KW-0614">Plasmid</keyword>
<evidence type="ECO:0000256" key="1">
    <source>
        <dbReference type="ARBA" id="ARBA00009477"/>
    </source>
</evidence>
<dbReference type="PROSITE" id="PS51257">
    <property type="entry name" value="PROKAR_LIPOPROTEIN"/>
    <property type="match status" value="1"/>
</dbReference>
<dbReference type="Pfam" id="PF25954">
    <property type="entry name" value="Beta-barrel_RND_2"/>
    <property type="match status" value="1"/>
</dbReference>
<dbReference type="EMBL" id="CP019439">
    <property type="protein sequence ID" value="AQS50277.1"/>
    <property type="molecule type" value="Genomic_DNA"/>
</dbReference>
<gene>
    <name evidence="6" type="ORF">BMG03_20475</name>
</gene>
<dbReference type="PANTHER" id="PTHR30469:SF15">
    <property type="entry name" value="HLYD FAMILY OF SECRETION PROTEINS"/>
    <property type="match status" value="1"/>
</dbReference>
<organism evidence="6 7">
    <name type="scientific">Thioclava nitratireducens</name>
    <dbReference type="NCBI Taxonomy" id="1915078"/>
    <lineage>
        <taxon>Bacteria</taxon>
        <taxon>Pseudomonadati</taxon>
        <taxon>Pseudomonadota</taxon>
        <taxon>Alphaproteobacteria</taxon>
        <taxon>Rhodobacterales</taxon>
        <taxon>Paracoccaceae</taxon>
        <taxon>Thioclava</taxon>
    </lineage>
</organism>
<dbReference type="SUPFAM" id="SSF111369">
    <property type="entry name" value="HlyD-like secretion proteins"/>
    <property type="match status" value="1"/>
</dbReference>
<dbReference type="Proteomes" id="UP000185622">
    <property type="component" value="Plasmid unnamed2"/>
</dbReference>
<comment type="similarity">
    <text evidence="1">Belongs to the membrane fusion protein (MFP) (TC 8.A.1) family.</text>
</comment>
<dbReference type="Gene3D" id="2.40.420.20">
    <property type="match status" value="1"/>
</dbReference>
<evidence type="ECO:0000313" key="6">
    <source>
        <dbReference type="EMBL" id="AQS50277.1"/>
    </source>
</evidence>
<keyword evidence="7" id="KW-1185">Reference proteome</keyword>
<geneLocation type="plasmid" evidence="6 7">
    <name>unnamed2</name>
</geneLocation>
<evidence type="ECO:0008006" key="8">
    <source>
        <dbReference type="Google" id="ProtNLM"/>
    </source>
</evidence>
<dbReference type="Gene3D" id="2.40.50.100">
    <property type="match status" value="1"/>
</dbReference>
<dbReference type="RefSeq" id="WP_075777203.1">
    <property type="nucleotide sequence ID" value="NZ_CP019439.1"/>
</dbReference>
<keyword evidence="2" id="KW-0175">Coiled coil</keyword>
<dbReference type="InterPro" id="IPR006143">
    <property type="entry name" value="RND_pump_MFP"/>
</dbReference>
<sequence>MRPIALVLVLPLALAACKEEAAAPPPPRPVVSEVVTPQSGLRPQYVGTVTARVETDLGFPRIGTVAARPVRVGDVVQKGDVLARQDPEELDADLRAAEAGVTVAEAQANSARDAAARVDELVARGVDSTAAAQSAHASAAAAEAQLEQARATLARAEDARNLATLRAPQDGVITQTFAEPGATLAAGQPVLRLAGTGEREVVIDLSEQDIAGLAPGAVFHVRLEAAPLIGATATLRVIDPMADAATRTRRLHLTLASDTPAAFRLGALALVEPVAETHARTTLPLTALIGAKTGSDSAVWVVSRPEGIVHRTIVKTGATVGDRVLILAGLKPGDEVVTKGVNSIKDGQKVGREVSE</sequence>
<proteinExistence type="inferred from homology"/>
<dbReference type="Gene3D" id="2.40.30.170">
    <property type="match status" value="1"/>
</dbReference>
<feature type="domain" description="CusB-like beta-barrel" evidence="4">
    <location>
        <begin position="201"/>
        <end position="256"/>
    </location>
</feature>
<name>A0ABN4XD55_9RHOB</name>
<feature type="domain" description="Multidrug resistance protein MdtA-like C-terminal permuted SH3" evidence="5">
    <location>
        <begin position="290"/>
        <end position="341"/>
    </location>
</feature>
<dbReference type="InterPro" id="IPR058627">
    <property type="entry name" value="MdtA-like_C"/>
</dbReference>
<evidence type="ECO:0000259" key="5">
    <source>
        <dbReference type="Pfam" id="PF25967"/>
    </source>
</evidence>
<evidence type="ECO:0000256" key="3">
    <source>
        <dbReference type="SAM" id="SignalP"/>
    </source>
</evidence>
<accession>A0ABN4XD55</accession>
<feature type="coiled-coil region" evidence="2">
    <location>
        <begin position="132"/>
        <end position="166"/>
    </location>
</feature>
<dbReference type="PANTHER" id="PTHR30469">
    <property type="entry name" value="MULTIDRUG RESISTANCE PROTEIN MDTA"/>
    <property type="match status" value="1"/>
</dbReference>
<dbReference type="InterPro" id="IPR058792">
    <property type="entry name" value="Beta-barrel_RND_2"/>
</dbReference>
<reference evidence="6 7" key="1">
    <citation type="submission" date="2017-01" db="EMBL/GenBank/DDBJ databases">
        <title>The complete genome sequence of a sulfur-oxidizing marine bacterium Thioclava sp. 25B10_4T.</title>
        <authorList>
            <person name="Liu Y."/>
            <person name="Lai Q."/>
            <person name="Shao Z."/>
        </authorList>
    </citation>
    <scope>NUCLEOTIDE SEQUENCE [LARGE SCALE GENOMIC DNA]</scope>
    <source>
        <strain evidence="6 7">25B10_4</strain>
        <plasmid evidence="6 7">unnamed2</plasmid>
    </source>
</reference>
<feature type="chain" id="PRO_5046608769" description="RND efflux pump membrane fusion protein barrel-sandwich domain-containing protein" evidence="3">
    <location>
        <begin position="22"/>
        <end position="356"/>
    </location>
</feature>
<dbReference type="Pfam" id="PF25967">
    <property type="entry name" value="RND-MFP_C"/>
    <property type="match status" value="1"/>
</dbReference>
<evidence type="ECO:0000256" key="2">
    <source>
        <dbReference type="SAM" id="Coils"/>
    </source>
</evidence>
<evidence type="ECO:0000259" key="4">
    <source>
        <dbReference type="Pfam" id="PF25954"/>
    </source>
</evidence>
<keyword evidence="3" id="KW-0732">Signal</keyword>